<evidence type="ECO:0000313" key="2">
    <source>
        <dbReference type="EMBL" id="MBW47373.1"/>
    </source>
</evidence>
<dbReference type="AlphaFoldDB" id="A0A2M4B2V6"/>
<protein>
    <submittedName>
        <fullName evidence="2">Putative secreted protein</fullName>
    </submittedName>
</protein>
<reference evidence="2" key="1">
    <citation type="submission" date="2018-01" db="EMBL/GenBank/DDBJ databases">
        <title>An insight into the sialome of Amazonian anophelines.</title>
        <authorList>
            <person name="Ribeiro J.M."/>
            <person name="Scarpassa V."/>
            <person name="Calvo E."/>
        </authorList>
    </citation>
    <scope>NUCLEOTIDE SEQUENCE</scope>
    <source>
        <tissue evidence="2">Salivary glands</tissue>
    </source>
</reference>
<proteinExistence type="predicted"/>
<evidence type="ECO:0000256" key="1">
    <source>
        <dbReference type="SAM" id="SignalP"/>
    </source>
</evidence>
<accession>A0A2M4B2V6</accession>
<feature type="chain" id="PRO_5014772810" evidence="1">
    <location>
        <begin position="21"/>
        <end position="93"/>
    </location>
</feature>
<organism evidence="2">
    <name type="scientific">Anopheles triannulatus</name>
    <dbReference type="NCBI Taxonomy" id="58253"/>
    <lineage>
        <taxon>Eukaryota</taxon>
        <taxon>Metazoa</taxon>
        <taxon>Ecdysozoa</taxon>
        <taxon>Arthropoda</taxon>
        <taxon>Hexapoda</taxon>
        <taxon>Insecta</taxon>
        <taxon>Pterygota</taxon>
        <taxon>Neoptera</taxon>
        <taxon>Endopterygota</taxon>
        <taxon>Diptera</taxon>
        <taxon>Nematocera</taxon>
        <taxon>Culicoidea</taxon>
        <taxon>Culicidae</taxon>
        <taxon>Anophelinae</taxon>
        <taxon>Anopheles</taxon>
    </lineage>
</organism>
<feature type="signal peptide" evidence="1">
    <location>
        <begin position="1"/>
        <end position="20"/>
    </location>
</feature>
<sequence length="93" mass="10076">MKVINRGSLALAFLCHSTVAENTGYYLSFTRKPFMPTPISSTCSSVCHHIALIPVYDALLPMSILHSTPKIPCSVGSAVQLGWPKVVAREDTT</sequence>
<dbReference type="EMBL" id="GGFK01014052">
    <property type="protein sequence ID" value="MBW47373.1"/>
    <property type="molecule type" value="Transcribed_RNA"/>
</dbReference>
<keyword evidence="1" id="KW-0732">Signal</keyword>
<name>A0A2M4B2V6_9DIPT</name>